<organism evidence="3 4">
    <name type="scientific">Swaminathania salitolerans</name>
    <dbReference type="NCBI Taxonomy" id="182838"/>
    <lineage>
        <taxon>Bacteria</taxon>
        <taxon>Pseudomonadati</taxon>
        <taxon>Pseudomonadota</taxon>
        <taxon>Alphaproteobacteria</taxon>
        <taxon>Acetobacterales</taxon>
        <taxon>Acetobacteraceae</taxon>
        <taxon>Swaminathania</taxon>
    </lineage>
</organism>
<dbReference type="OrthoDB" id="9812968at2"/>
<dbReference type="PANTHER" id="PTHR34039:SF1">
    <property type="entry name" value="UPF0102 PROTEIN YRAN"/>
    <property type="match status" value="1"/>
</dbReference>
<dbReference type="SUPFAM" id="SSF52980">
    <property type="entry name" value="Restriction endonuclease-like"/>
    <property type="match status" value="1"/>
</dbReference>
<dbReference type="EMBL" id="BJVC01000002">
    <property type="protein sequence ID" value="GEL01703.1"/>
    <property type="molecule type" value="Genomic_DNA"/>
</dbReference>
<dbReference type="InterPro" id="IPR011856">
    <property type="entry name" value="tRNA_endonuc-like_dom_sf"/>
</dbReference>
<dbReference type="InterPro" id="IPR011335">
    <property type="entry name" value="Restrct_endonuc-II-like"/>
</dbReference>
<reference evidence="3 4" key="1">
    <citation type="submission" date="2019-07" db="EMBL/GenBank/DDBJ databases">
        <title>Whole genome shotgun sequence of Swaminathania salitolerans NBRC 104436.</title>
        <authorList>
            <person name="Hosoyama A."/>
            <person name="Uohara A."/>
            <person name="Ohji S."/>
            <person name="Ichikawa N."/>
        </authorList>
    </citation>
    <scope>NUCLEOTIDE SEQUENCE [LARGE SCALE GENOMIC DNA]</scope>
    <source>
        <strain evidence="3 4">NBRC 104436</strain>
    </source>
</reference>
<comment type="similarity">
    <text evidence="1 2">Belongs to the UPF0102 family.</text>
</comment>
<dbReference type="InterPro" id="IPR003509">
    <property type="entry name" value="UPF0102_YraN-like"/>
</dbReference>
<gene>
    <name evidence="3" type="ORF">SSA02_08660</name>
</gene>
<dbReference type="GO" id="GO:0003676">
    <property type="term" value="F:nucleic acid binding"/>
    <property type="evidence" value="ECO:0007669"/>
    <property type="project" value="InterPro"/>
</dbReference>
<evidence type="ECO:0000256" key="2">
    <source>
        <dbReference type="HAMAP-Rule" id="MF_00048"/>
    </source>
</evidence>
<proteinExistence type="inferred from homology"/>
<dbReference type="PANTHER" id="PTHR34039">
    <property type="entry name" value="UPF0102 PROTEIN YRAN"/>
    <property type="match status" value="1"/>
</dbReference>
<evidence type="ECO:0000256" key="1">
    <source>
        <dbReference type="ARBA" id="ARBA00006738"/>
    </source>
</evidence>
<keyword evidence="4" id="KW-1185">Reference proteome</keyword>
<dbReference type="Gene3D" id="3.40.1350.10">
    <property type="match status" value="1"/>
</dbReference>
<evidence type="ECO:0000313" key="3">
    <source>
        <dbReference type="EMBL" id="GEL01703.1"/>
    </source>
</evidence>
<sequence length="122" mass="14002">MVGLRRDRGTAAYLEGLAAETRSCARLERDGYRILARRLRTPLGEIDIIAANARCLVFLEVKRRRTLDEAAFSLGARQSSRLMSAAEFVFATRPEWRRDETRFDVVLYDNRGTIRWIEAALP</sequence>
<protein>
    <recommendedName>
        <fullName evidence="2">UPF0102 protein SSA02_08660</fullName>
    </recommendedName>
</protein>
<name>A0A511BPB4_9PROT</name>
<dbReference type="RefSeq" id="WP_147092727.1">
    <property type="nucleotide sequence ID" value="NZ_BJVC01000002.1"/>
</dbReference>
<evidence type="ECO:0000313" key="4">
    <source>
        <dbReference type="Proteomes" id="UP000321405"/>
    </source>
</evidence>
<dbReference type="AlphaFoldDB" id="A0A511BPB4"/>
<dbReference type="Proteomes" id="UP000321405">
    <property type="component" value="Unassembled WGS sequence"/>
</dbReference>
<dbReference type="Pfam" id="PF02021">
    <property type="entry name" value="UPF0102"/>
    <property type="match status" value="1"/>
</dbReference>
<dbReference type="HAMAP" id="MF_00048">
    <property type="entry name" value="UPF0102"/>
    <property type="match status" value="1"/>
</dbReference>
<accession>A0A511BPB4</accession>
<comment type="caution">
    <text evidence="3">The sequence shown here is derived from an EMBL/GenBank/DDBJ whole genome shotgun (WGS) entry which is preliminary data.</text>
</comment>